<proteinExistence type="predicted"/>
<comment type="caution">
    <text evidence="2">The sequence shown here is derived from an EMBL/GenBank/DDBJ whole genome shotgun (WGS) entry which is preliminary data.</text>
</comment>
<feature type="domain" description="PiggyBac transposable element-derived protein" evidence="1">
    <location>
        <begin position="33"/>
        <end position="213"/>
    </location>
</feature>
<sequence>MPSIQHIDFCGTDQQADELGGADPTKYSADPNSGPTAVIRNLDAVLPPRQDGVYHVVVTDRFYTSVQLALQLLNCHVYIIGTIQTNKKGFPPTLITDEVKRPAGTPRGTAVVASAKACPQLQALLLWDRLPVYLLSRGSSSAVETCGRRIPGGRRSTIPCPSAMREYHRWMGGVDIHDQLRLQRYSLQLSVRCRKYYKTIFFGLIDMGIVNAFMVYRWAWQRRGDAPADHAKFLEQLQMQLVQVSSDDFLDEVYLTCLRCPSTPSSVAVSGEHKLTEFPEWIQVREGIRKRPQHQCKVCSIRKEKVDQRSATRFYCEACSDGKKR</sequence>
<dbReference type="PANTHER" id="PTHR46599:SF3">
    <property type="entry name" value="PIGGYBAC TRANSPOSABLE ELEMENT-DERIVED PROTEIN 4"/>
    <property type="match status" value="1"/>
</dbReference>
<dbReference type="OrthoDB" id="121783at2759"/>
<dbReference type="AlphaFoldDB" id="A0A9W6YGF2"/>
<dbReference type="Pfam" id="PF13843">
    <property type="entry name" value="DDE_Tnp_1_7"/>
    <property type="match status" value="1"/>
</dbReference>
<keyword evidence="3" id="KW-1185">Reference proteome</keyword>
<name>A0A9W6YGF2_9STRA</name>
<reference evidence="2" key="1">
    <citation type="submission" date="2023-04" db="EMBL/GenBank/DDBJ databases">
        <title>Phytophthora fragariaefolia NBRC 109709.</title>
        <authorList>
            <person name="Ichikawa N."/>
            <person name="Sato H."/>
            <person name="Tonouchi N."/>
        </authorList>
    </citation>
    <scope>NUCLEOTIDE SEQUENCE</scope>
    <source>
        <strain evidence="2">NBRC 109709</strain>
    </source>
</reference>
<protein>
    <submittedName>
        <fullName evidence="2">Unnamed protein product</fullName>
    </submittedName>
</protein>
<organism evidence="2 3">
    <name type="scientific">Phytophthora fragariaefolia</name>
    <dbReference type="NCBI Taxonomy" id="1490495"/>
    <lineage>
        <taxon>Eukaryota</taxon>
        <taxon>Sar</taxon>
        <taxon>Stramenopiles</taxon>
        <taxon>Oomycota</taxon>
        <taxon>Peronosporomycetes</taxon>
        <taxon>Peronosporales</taxon>
        <taxon>Peronosporaceae</taxon>
        <taxon>Phytophthora</taxon>
    </lineage>
</organism>
<dbReference type="Proteomes" id="UP001165121">
    <property type="component" value="Unassembled WGS sequence"/>
</dbReference>
<dbReference type="InterPro" id="IPR029526">
    <property type="entry name" value="PGBD"/>
</dbReference>
<evidence type="ECO:0000259" key="1">
    <source>
        <dbReference type="Pfam" id="PF13843"/>
    </source>
</evidence>
<accession>A0A9W6YGF2</accession>
<gene>
    <name evidence="2" type="ORF">Pfra01_002736000</name>
</gene>
<dbReference type="PANTHER" id="PTHR46599">
    <property type="entry name" value="PIGGYBAC TRANSPOSABLE ELEMENT-DERIVED PROTEIN 4"/>
    <property type="match status" value="1"/>
</dbReference>
<evidence type="ECO:0000313" key="2">
    <source>
        <dbReference type="EMBL" id="GMF62777.1"/>
    </source>
</evidence>
<evidence type="ECO:0000313" key="3">
    <source>
        <dbReference type="Proteomes" id="UP001165121"/>
    </source>
</evidence>
<dbReference type="EMBL" id="BSXT01006667">
    <property type="protein sequence ID" value="GMF62777.1"/>
    <property type="molecule type" value="Genomic_DNA"/>
</dbReference>